<dbReference type="InterPro" id="IPR004942">
    <property type="entry name" value="Roadblock/LAMTOR2_dom"/>
</dbReference>
<dbReference type="SMART" id="SM00960">
    <property type="entry name" value="Robl_LC7"/>
    <property type="match status" value="1"/>
</dbReference>
<gene>
    <name evidence="3" type="ORF">GCM10009827_045750</name>
</gene>
<dbReference type="Proteomes" id="UP001501470">
    <property type="component" value="Unassembled WGS sequence"/>
</dbReference>
<keyword evidence="4" id="KW-1185">Reference proteome</keyword>
<dbReference type="Gene3D" id="3.30.450.30">
    <property type="entry name" value="Dynein light chain 2a, cytoplasmic"/>
    <property type="match status" value="1"/>
</dbReference>
<sequence>MTSGFFGGAPDEDGLPRREGLEPGGGVGQLQSPQFGARPEPLDAALSPVRAAMADLRLRVPGVRGSVLAGVDGLLVTYDLGAYDAGGGTEPHDAAALAATTFGLGRQVALVLGQSPFRDATMRNDGGYFTVYAVDGSTLLAVLGSDGLNVARLHLEARPTCQQLAALL</sequence>
<evidence type="ECO:0000256" key="1">
    <source>
        <dbReference type="SAM" id="MobiDB-lite"/>
    </source>
</evidence>
<protein>
    <recommendedName>
        <fullName evidence="2">Roadblock/LAMTOR2 domain-containing protein</fullName>
    </recommendedName>
</protein>
<dbReference type="RefSeq" id="WP_344504070.1">
    <property type="nucleotide sequence ID" value="NZ_BAAAQD010000009.1"/>
</dbReference>
<feature type="domain" description="Roadblock/LAMTOR2" evidence="2">
    <location>
        <begin position="50"/>
        <end position="144"/>
    </location>
</feature>
<proteinExistence type="predicted"/>
<reference evidence="3 4" key="1">
    <citation type="journal article" date="2019" name="Int. J. Syst. Evol. Microbiol.">
        <title>The Global Catalogue of Microorganisms (GCM) 10K type strain sequencing project: providing services to taxonomists for standard genome sequencing and annotation.</title>
        <authorList>
            <consortium name="The Broad Institute Genomics Platform"/>
            <consortium name="The Broad Institute Genome Sequencing Center for Infectious Disease"/>
            <person name="Wu L."/>
            <person name="Ma J."/>
        </authorList>
    </citation>
    <scope>NUCLEOTIDE SEQUENCE [LARGE SCALE GENOMIC DNA]</scope>
    <source>
        <strain evidence="3 4">JCM 15933</strain>
    </source>
</reference>
<organism evidence="3 4">
    <name type="scientific">Dactylosporangium maewongense</name>
    <dbReference type="NCBI Taxonomy" id="634393"/>
    <lineage>
        <taxon>Bacteria</taxon>
        <taxon>Bacillati</taxon>
        <taxon>Actinomycetota</taxon>
        <taxon>Actinomycetes</taxon>
        <taxon>Micromonosporales</taxon>
        <taxon>Micromonosporaceae</taxon>
        <taxon>Dactylosporangium</taxon>
    </lineage>
</organism>
<dbReference type="SUPFAM" id="SSF103196">
    <property type="entry name" value="Roadblock/LC7 domain"/>
    <property type="match status" value="1"/>
</dbReference>
<feature type="region of interest" description="Disordered" evidence="1">
    <location>
        <begin position="1"/>
        <end position="41"/>
    </location>
</feature>
<dbReference type="Pfam" id="PF03259">
    <property type="entry name" value="Robl_LC7"/>
    <property type="match status" value="1"/>
</dbReference>
<dbReference type="EMBL" id="BAAAQD010000009">
    <property type="protein sequence ID" value="GAA1524163.1"/>
    <property type="molecule type" value="Genomic_DNA"/>
</dbReference>
<evidence type="ECO:0000313" key="4">
    <source>
        <dbReference type="Proteomes" id="UP001501470"/>
    </source>
</evidence>
<evidence type="ECO:0000313" key="3">
    <source>
        <dbReference type="EMBL" id="GAA1524163.1"/>
    </source>
</evidence>
<accession>A0ABN2APJ9</accession>
<evidence type="ECO:0000259" key="2">
    <source>
        <dbReference type="SMART" id="SM00960"/>
    </source>
</evidence>
<name>A0ABN2APJ9_9ACTN</name>
<comment type="caution">
    <text evidence="3">The sequence shown here is derived from an EMBL/GenBank/DDBJ whole genome shotgun (WGS) entry which is preliminary data.</text>
</comment>